<dbReference type="EMBL" id="JABFOR010000089">
    <property type="protein sequence ID" value="NOJ74167.1"/>
    <property type="molecule type" value="Genomic_DNA"/>
</dbReference>
<keyword evidence="1" id="KW-0396">Initiation factor</keyword>
<organism evidence="1 2">
    <name type="scientific">Paenibacillus alvei</name>
    <name type="common">Bacillus alvei</name>
    <dbReference type="NCBI Taxonomy" id="44250"/>
    <lineage>
        <taxon>Bacteria</taxon>
        <taxon>Bacillati</taxon>
        <taxon>Bacillota</taxon>
        <taxon>Bacilli</taxon>
        <taxon>Bacillales</taxon>
        <taxon>Paenibacillaceae</taxon>
        <taxon>Paenibacillus</taxon>
    </lineage>
</organism>
<dbReference type="RefSeq" id="WP_171420106.1">
    <property type="nucleotide sequence ID" value="NZ_JABFOR010000089.1"/>
</dbReference>
<gene>
    <name evidence="1" type="ORF">HMI46_27080</name>
</gene>
<evidence type="ECO:0000313" key="1">
    <source>
        <dbReference type="EMBL" id="NOJ74167.1"/>
    </source>
</evidence>
<proteinExistence type="predicted"/>
<name>A0AAP7DKV5_PAEAL</name>
<evidence type="ECO:0000313" key="2">
    <source>
        <dbReference type="Proteomes" id="UP000552038"/>
    </source>
</evidence>
<accession>A0AAP7DKV5</accession>
<keyword evidence="1" id="KW-0648">Protein biosynthesis</keyword>
<sequence length="354" mass="42018">MLLRGIDSLEFGLEIDRYELAMEPFLETFKKLKEEAQMNRKEQSIRIGDIEFAIHPTGQKFYAYRLTCKDFLIAFMDKEMPNNAPVHVRFLSSYLWSFGLQDALSNFMDWFNCFSVRVTKNKLSRIDTCVDSDEIKFVQNDVKNLVTRAKCKTEHFVNEEYIEGRVFSGLTVGRGNPLLARIYNKSLEINKSGKVWFHQIWLDHDWDKNNEVWRVEFQIRRPALKELGITSCEDFLQKQNELWSYLTENWLSLRSRTDQNVTRMKVKRKWRLVQQAGMDYQPSPLIRKKIKEGNIQRLLDQAAGLMMSIASVSDHNNIEETTELLNSWFELKLISKDKTFEVEKERRRHEFMNK</sequence>
<dbReference type="Proteomes" id="UP000552038">
    <property type="component" value="Unassembled WGS sequence"/>
</dbReference>
<comment type="caution">
    <text evidence="1">The sequence shown here is derived from an EMBL/GenBank/DDBJ whole genome shotgun (WGS) entry which is preliminary data.</text>
</comment>
<reference evidence="1 2" key="1">
    <citation type="submission" date="2020-05" db="EMBL/GenBank/DDBJ databases">
        <title>Whole genome sequencing and identification of novel metabolites from Paenibacillus alvei strain JR949.</title>
        <authorList>
            <person name="Rajendhran J."/>
            <person name="Sree Pranav P."/>
            <person name="Mahalakshmi B."/>
            <person name="Karthikeyan R."/>
        </authorList>
    </citation>
    <scope>NUCLEOTIDE SEQUENCE [LARGE SCALE GENOMIC DNA]</scope>
    <source>
        <strain evidence="1 2">JR949</strain>
    </source>
</reference>
<dbReference type="AlphaFoldDB" id="A0AAP7DKV5"/>
<protein>
    <submittedName>
        <fullName evidence="1">Replication initiation factor</fullName>
    </submittedName>
</protein>
<dbReference type="GO" id="GO:0003743">
    <property type="term" value="F:translation initiation factor activity"/>
    <property type="evidence" value="ECO:0007669"/>
    <property type="project" value="UniProtKB-KW"/>
</dbReference>